<feature type="region of interest" description="Disordered" evidence="1">
    <location>
        <begin position="641"/>
        <end position="675"/>
    </location>
</feature>
<protein>
    <submittedName>
        <fullName evidence="3">Uncharacterized protein</fullName>
    </submittedName>
</protein>
<evidence type="ECO:0000256" key="2">
    <source>
        <dbReference type="SAM" id="Phobius"/>
    </source>
</evidence>
<keyword evidence="2" id="KW-0812">Transmembrane</keyword>
<comment type="caution">
    <text evidence="3">The sequence shown here is derived from an EMBL/GenBank/DDBJ whole genome shotgun (WGS) entry which is preliminary data.</text>
</comment>
<evidence type="ECO:0000313" key="4">
    <source>
        <dbReference type="Proteomes" id="UP000700596"/>
    </source>
</evidence>
<evidence type="ECO:0000313" key="3">
    <source>
        <dbReference type="EMBL" id="KAH7112542.1"/>
    </source>
</evidence>
<keyword evidence="2" id="KW-1133">Transmembrane helix</keyword>
<reference evidence="3" key="1">
    <citation type="journal article" date="2021" name="Nat. Commun.">
        <title>Genetic determinants of endophytism in the Arabidopsis root mycobiome.</title>
        <authorList>
            <person name="Mesny F."/>
            <person name="Miyauchi S."/>
            <person name="Thiergart T."/>
            <person name="Pickel B."/>
            <person name="Atanasova L."/>
            <person name="Karlsson M."/>
            <person name="Huettel B."/>
            <person name="Barry K.W."/>
            <person name="Haridas S."/>
            <person name="Chen C."/>
            <person name="Bauer D."/>
            <person name="Andreopoulos W."/>
            <person name="Pangilinan J."/>
            <person name="LaButti K."/>
            <person name="Riley R."/>
            <person name="Lipzen A."/>
            <person name="Clum A."/>
            <person name="Drula E."/>
            <person name="Henrissat B."/>
            <person name="Kohler A."/>
            <person name="Grigoriev I.V."/>
            <person name="Martin F.M."/>
            <person name="Hacquard S."/>
        </authorList>
    </citation>
    <scope>NUCLEOTIDE SEQUENCE</scope>
    <source>
        <strain evidence="3">MPI-CAGE-CH-0243</strain>
    </source>
</reference>
<feature type="transmembrane region" description="Helical" evidence="2">
    <location>
        <begin position="517"/>
        <end position="542"/>
    </location>
</feature>
<sequence length="753" mass="82706">MSRVLPQYVKRGLWVNLEDGPVMGKTITTDTKTGNVVIALLAVTTAFGTTHLWNLAAFAYHQSRTKIKSADGLYRQQQALLRTLPTPSSIISEYVKLWWAWRGTADKAFLRSTPQIFLGSLFTVATIVSGVFSSYIVSSFGVPVLVNSPNCEVFNLNSKYSKFPETTSRVGISEYTSEVQILGNSYAKACYQNEKFSQLPEGCGVFVQPKVAFDQLRVKCPFQNQICAKIDQPGVSFDSGLFDLNDVLGTNLPSDERIRFRRKTTCAVLDLEKHHSFLNHSIIPNRLRVTQPDESSPKMEAWNTITPIPDLASPDADFVLITIAKNMIIYMNPVEDAVFAAHQKILAPSMTGSNVTIYSSDFTFSAFQFCLKQKEAQDFCSNLTGLPGLGESEYPPNATALQIETMKHLMTVSAIWDIAFSSGNLQVAEIAKRGLVPSLPDDQWVKELAGWEAATWATFQIGVTDYSTGVKNRVQSVEDNVHLNLTVGQKQLCGMQRMRNPGGFVSGHLHNYRNINVFGLAFILTFCFLAMLIDIVLLKFLVYMRRFRKTFAPRIDAWIQDGVYQLQRRAFEAHGVGVWDRLDIEIPVTAEKTDLHNLPLESVPVSRCKCHNSALEPANSLGTTVTPTSFVADPDDAICPGTSSAASIDPTSASHSDGELGQTIGEQDTHPAASPMAIANNDSARASIHTSPPTSHQSLWLKQAGLSSQTRHESVHVSTPDLTIKQASSSPNLNLVSVAGNGTKGVDSKQQTA</sequence>
<organism evidence="3 4">
    <name type="scientific">Dendryphion nanum</name>
    <dbReference type="NCBI Taxonomy" id="256645"/>
    <lineage>
        <taxon>Eukaryota</taxon>
        <taxon>Fungi</taxon>
        <taxon>Dikarya</taxon>
        <taxon>Ascomycota</taxon>
        <taxon>Pezizomycotina</taxon>
        <taxon>Dothideomycetes</taxon>
        <taxon>Pleosporomycetidae</taxon>
        <taxon>Pleosporales</taxon>
        <taxon>Torulaceae</taxon>
        <taxon>Dendryphion</taxon>
    </lineage>
</organism>
<dbReference type="Proteomes" id="UP000700596">
    <property type="component" value="Unassembled WGS sequence"/>
</dbReference>
<keyword evidence="4" id="KW-1185">Reference proteome</keyword>
<feature type="transmembrane region" description="Helical" evidence="2">
    <location>
        <begin position="36"/>
        <end position="60"/>
    </location>
</feature>
<evidence type="ECO:0000256" key="1">
    <source>
        <dbReference type="SAM" id="MobiDB-lite"/>
    </source>
</evidence>
<dbReference type="OrthoDB" id="3540210at2759"/>
<feature type="region of interest" description="Disordered" evidence="1">
    <location>
        <begin position="704"/>
        <end position="753"/>
    </location>
</feature>
<proteinExistence type="predicted"/>
<dbReference type="EMBL" id="JAGMWT010000021">
    <property type="protein sequence ID" value="KAH7112542.1"/>
    <property type="molecule type" value="Genomic_DNA"/>
</dbReference>
<feature type="compositionally biased region" description="Polar residues" evidence="1">
    <location>
        <begin position="716"/>
        <end position="735"/>
    </location>
</feature>
<accession>A0A9P9D511</accession>
<gene>
    <name evidence="3" type="ORF">B0J11DRAFT_573000</name>
</gene>
<keyword evidence="2" id="KW-0472">Membrane</keyword>
<feature type="compositionally biased region" description="Polar residues" evidence="1">
    <location>
        <begin position="641"/>
        <end position="655"/>
    </location>
</feature>
<feature type="transmembrane region" description="Helical" evidence="2">
    <location>
        <begin position="116"/>
        <end position="137"/>
    </location>
</feature>
<name>A0A9P9D511_9PLEO</name>
<dbReference type="AlphaFoldDB" id="A0A9P9D511"/>